<comment type="caution">
    <text evidence="2">The sequence shown here is derived from an EMBL/GenBank/DDBJ whole genome shotgun (WGS) entry which is preliminary data.</text>
</comment>
<proteinExistence type="predicted"/>
<keyword evidence="3" id="KW-1185">Reference proteome</keyword>
<organism evidence="2 3">
    <name type="scientific">Lasiosphaeria ovina</name>
    <dbReference type="NCBI Taxonomy" id="92902"/>
    <lineage>
        <taxon>Eukaryota</taxon>
        <taxon>Fungi</taxon>
        <taxon>Dikarya</taxon>
        <taxon>Ascomycota</taxon>
        <taxon>Pezizomycotina</taxon>
        <taxon>Sordariomycetes</taxon>
        <taxon>Sordariomycetidae</taxon>
        <taxon>Sordariales</taxon>
        <taxon>Lasiosphaeriaceae</taxon>
        <taxon>Lasiosphaeria</taxon>
    </lineage>
</organism>
<sequence>MKGKRPRYCTLFFSSRFSYSPPSGFLSFPFLLRGVALLIPSRHGIPPPLALPRLFFYYPLLPHSLHPLAIWSGLDWSGAGASPVWFSRPAASLTASIHRKVCGSRFRLPPSASPPAHPLLVYPPRVVVPSRRAAVLALTWPAIIASVLLCRRTTRATQPFWSTAPRKPGPPAREGSYTSKTGLPTILAAAGL</sequence>
<reference evidence="2" key="2">
    <citation type="submission" date="2023-06" db="EMBL/GenBank/DDBJ databases">
        <authorList>
            <consortium name="Lawrence Berkeley National Laboratory"/>
            <person name="Haridas S."/>
            <person name="Hensen N."/>
            <person name="Bonometti L."/>
            <person name="Westerberg I."/>
            <person name="Brannstrom I.O."/>
            <person name="Guillou S."/>
            <person name="Cros-Aarteil S."/>
            <person name="Calhoun S."/>
            <person name="Kuo A."/>
            <person name="Mondo S."/>
            <person name="Pangilinan J."/>
            <person name="Riley R."/>
            <person name="Labutti K."/>
            <person name="Andreopoulos B."/>
            <person name="Lipzen A."/>
            <person name="Chen C."/>
            <person name="Yanf M."/>
            <person name="Daum C."/>
            <person name="Ng V."/>
            <person name="Clum A."/>
            <person name="Steindorff A."/>
            <person name="Ohm R."/>
            <person name="Martin F."/>
            <person name="Silar P."/>
            <person name="Natvig D."/>
            <person name="Lalanne C."/>
            <person name="Gautier V."/>
            <person name="Ament-Velasquez S.L."/>
            <person name="Kruys A."/>
            <person name="Hutchinson M.I."/>
            <person name="Powell A.J."/>
            <person name="Barry K."/>
            <person name="Miller A.N."/>
            <person name="Grigoriev I.V."/>
            <person name="Debuchy R."/>
            <person name="Gladieux P."/>
            <person name="Thoren M.H."/>
            <person name="Johannesson H."/>
        </authorList>
    </citation>
    <scope>NUCLEOTIDE SEQUENCE</scope>
    <source>
        <strain evidence="2">CBS 958.72</strain>
    </source>
</reference>
<evidence type="ECO:0000313" key="3">
    <source>
        <dbReference type="Proteomes" id="UP001287356"/>
    </source>
</evidence>
<dbReference type="Proteomes" id="UP001287356">
    <property type="component" value="Unassembled WGS sequence"/>
</dbReference>
<protein>
    <submittedName>
        <fullName evidence="2">Uncharacterized protein</fullName>
    </submittedName>
</protein>
<evidence type="ECO:0000313" key="2">
    <source>
        <dbReference type="EMBL" id="KAK3373348.1"/>
    </source>
</evidence>
<gene>
    <name evidence="2" type="ORF">B0T24DRAFT_257712</name>
</gene>
<dbReference type="EMBL" id="JAULSN010000004">
    <property type="protein sequence ID" value="KAK3373348.1"/>
    <property type="molecule type" value="Genomic_DNA"/>
</dbReference>
<name>A0AAE0N7V3_9PEZI</name>
<feature type="region of interest" description="Disordered" evidence="1">
    <location>
        <begin position="160"/>
        <end position="179"/>
    </location>
</feature>
<reference evidence="2" key="1">
    <citation type="journal article" date="2023" name="Mol. Phylogenet. Evol.">
        <title>Genome-scale phylogeny and comparative genomics of the fungal order Sordariales.</title>
        <authorList>
            <person name="Hensen N."/>
            <person name="Bonometti L."/>
            <person name="Westerberg I."/>
            <person name="Brannstrom I.O."/>
            <person name="Guillou S."/>
            <person name="Cros-Aarteil S."/>
            <person name="Calhoun S."/>
            <person name="Haridas S."/>
            <person name="Kuo A."/>
            <person name="Mondo S."/>
            <person name="Pangilinan J."/>
            <person name="Riley R."/>
            <person name="LaButti K."/>
            <person name="Andreopoulos B."/>
            <person name="Lipzen A."/>
            <person name="Chen C."/>
            <person name="Yan M."/>
            <person name="Daum C."/>
            <person name="Ng V."/>
            <person name="Clum A."/>
            <person name="Steindorff A."/>
            <person name="Ohm R.A."/>
            <person name="Martin F."/>
            <person name="Silar P."/>
            <person name="Natvig D.O."/>
            <person name="Lalanne C."/>
            <person name="Gautier V."/>
            <person name="Ament-Velasquez S.L."/>
            <person name="Kruys A."/>
            <person name="Hutchinson M.I."/>
            <person name="Powell A.J."/>
            <person name="Barry K."/>
            <person name="Miller A.N."/>
            <person name="Grigoriev I.V."/>
            <person name="Debuchy R."/>
            <person name="Gladieux P."/>
            <person name="Hiltunen Thoren M."/>
            <person name="Johannesson H."/>
        </authorList>
    </citation>
    <scope>NUCLEOTIDE SEQUENCE</scope>
    <source>
        <strain evidence="2">CBS 958.72</strain>
    </source>
</reference>
<evidence type="ECO:0000256" key="1">
    <source>
        <dbReference type="SAM" id="MobiDB-lite"/>
    </source>
</evidence>
<dbReference type="AlphaFoldDB" id="A0AAE0N7V3"/>
<accession>A0AAE0N7V3</accession>